<keyword evidence="2" id="KW-1185">Reference proteome</keyword>
<organism evidence="1 2">
    <name type="scientific">Cetraspora pellucida</name>
    <dbReference type="NCBI Taxonomy" id="1433469"/>
    <lineage>
        <taxon>Eukaryota</taxon>
        <taxon>Fungi</taxon>
        <taxon>Fungi incertae sedis</taxon>
        <taxon>Mucoromycota</taxon>
        <taxon>Glomeromycotina</taxon>
        <taxon>Glomeromycetes</taxon>
        <taxon>Diversisporales</taxon>
        <taxon>Gigasporaceae</taxon>
        <taxon>Cetraspora</taxon>
    </lineage>
</organism>
<reference evidence="1" key="1">
    <citation type="submission" date="2021-06" db="EMBL/GenBank/DDBJ databases">
        <authorList>
            <person name="Kallberg Y."/>
            <person name="Tangrot J."/>
            <person name="Rosling A."/>
        </authorList>
    </citation>
    <scope>NUCLEOTIDE SEQUENCE</scope>
    <source>
        <strain evidence="1">28 12/20/2015</strain>
    </source>
</reference>
<evidence type="ECO:0000313" key="2">
    <source>
        <dbReference type="Proteomes" id="UP000789366"/>
    </source>
</evidence>
<comment type="caution">
    <text evidence="1">The sequence shown here is derived from an EMBL/GenBank/DDBJ whole genome shotgun (WGS) entry which is preliminary data.</text>
</comment>
<feature type="non-terminal residue" evidence="1">
    <location>
        <position position="1"/>
    </location>
</feature>
<accession>A0ACA9PC01</accession>
<proteinExistence type="predicted"/>
<sequence length="46" mass="5267">TTELVLRGVQLPLIQRISRWSSDAFYKYIRTHPATVASILSEAYSK</sequence>
<name>A0ACA9PC01_9GLOM</name>
<dbReference type="EMBL" id="CAJVPW010023333">
    <property type="protein sequence ID" value="CAG8700854.1"/>
    <property type="molecule type" value="Genomic_DNA"/>
</dbReference>
<gene>
    <name evidence="1" type="ORF">SPELUC_LOCUS11267</name>
</gene>
<dbReference type="Proteomes" id="UP000789366">
    <property type="component" value="Unassembled WGS sequence"/>
</dbReference>
<evidence type="ECO:0000313" key="1">
    <source>
        <dbReference type="EMBL" id="CAG8700854.1"/>
    </source>
</evidence>
<protein>
    <submittedName>
        <fullName evidence="1">4773_t:CDS:1</fullName>
    </submittedName>
</protein>